<dbReference type="Gene3D" id="1.20.1510.10">
    <property type="entry name" value="Cation efflux protein transmembrane domain"/>
    <property type="match status" value="1"/>
</dbReference>
<organism evidence="8 9">
    <name type="scientific">Asticcacaulis taihuensis</name>
    <dbReference type="NCBI Taxonomy" id="260084"/>
    <lineage>
        <taxon>Bacteria</taxon>
        <taxon>Pseudomonadati</taxon>
        <taxon>Pseudomonadota</taxon>
        <taxon>Alphaproteobacteria</taxon>
        <taxon>Caulobacterales</taxon>
        <taxon>Caulobacteraceae</taxon>
        <taxon>Asticcacaulis</taxon>
    </lineage>
</organism>
<evidence type="ECO:0000256" key="1">
    <source>
        <dbReference type="ARBA" id="ARBA00004141"/>
    </source>
</evidence>
<feature type="transmembrane region" description="Helical" evidence="6">
    <location>
        <begin position="166"/>
        <end position="185"/>
    </location>
</feature>
<dbReference type="PANTHER" id="PTHR13414:SF9">
    <property type="entry name" value="PROTON-COUPLED ZINC ANTIPORTER SLC30A9, MITOCHONDRIAL"/>
    <property type="match status" value="1"/>
</dbReference>
<evidence type="ECO:0000256" key="4">
    <source>
        <dbReference type="ARBA" id="ARBA00022989"/>
    </source>
</evidence>
<dbReference type="Proteomes" id="UP000199150">
    <property type="component" value="Unassembled WGS sequence"/>
</dbReference>
<dbReference type="InterPro" id="IPR058533">
    <property type="entry name" value="Cation_efflux_TM"/>
</dbReference>
<name>A0A1G4Q7Y8_9CAUL</name>
<dbReference type="Gene3D" id="3.30.70.1350">
    <property type="entry name" value="Cation efflux protein, cytoplasmic domain"/>
    <property type="match status" value="1"/>
</dbReference>
<evidence type="ECO:0000256" key="6">
    <source>
        <dbReference type="SAM" id="Phobius"/>
    </source>
</evidence>
<dbReference type="NCBIfam" id="TIGR01297">
    <property type="entry name" value="CDF"/>
    <property type="match status" value="1"/>
</dbReference>
<feature type="transmembrane region" description="Helical" evidence="6">
    <location>
        <begin position="112"/>
        <end position="133"/>
    </location>
</feature>
<evidence type="ECO:0000256" key="3">
    <source>
        <dbReference type="ARBA" id="ARBA00022692"/>
    </source>
</evidence>
<dbReference type="EMBL" id="FMTS01000001">
    <property type="protein sequence ID" value="SCW40706.1"/>
    <property type="molecule type" value="Genomic_DNA"/>
</dbReference>
<keyword evidence="3 6" id="KW-0812">Transmembrane</keyword>
<dbReference type="GO" id="GO:0016020">
    <property type="term" value="C:membrane"/>
    <property type="evidence" value="ECO:0007669"/>
    <property type="project" value="UniProtKB-SubCell"/>
</dbReference>
<dbReference type="Pfam" id="PF01545">
    <property type="entry name" value="Cation_efflux"/>
    <property type="match status" value="1"/>
</dbReference>
<evidence type="ECO:0000256" key="2">
    <source>
        <dbReference type="ARBA" id="ARBA00022448"/>
    </source>
</evidence>
<feature type="transmembrane region" description="Helical" evidence="6">
    <location>
        <begin position="191"/>
        <end position="209"/>
    </location>
</feature>
<proteinExistence type="predicted"/>
<sequence length="316" mass="34146">MASESNKVVFAALIGNILVAVTKAVAAAMTGSSAMLSEAIHSFVDTGNEMLLLYGMHRSRRKPDEAHPLGYGRELYFWSFVVALLIFAVGAGVSVYEGIVHLQNPEPMERPLINYIVLGLSLLFESGSWWVAVRSVRAEKGGQSYLKAIIDSKDPPKFMVLLEDSAALLGILIALAATWASVTFHEPRFDGIGSLLIGLVLAAVAIFLAKESKDLLIGERADPVMQTGIIRLVEGMDGVLRVNGLLTTHMAPTEVVAALSLEFEDGLTITQVERIVADMEAAIRKAYPEVASLFVKPQTPQIYEAAVARIEKGPEP</sequence>
<dbReference type="InterPro" id="IPR040177">
    <property type="entry name" value="SLC30A9"/>
</dbReference>
<evidence type="ECO:0000313" key="8">
    <source>
        <dbReference type="EMBL" id="SCW40706.1"/>
    </source>
</evidence>
<dbReference type="PANTHER" id="PTHR13414">
    <property type="entry name" value="HUEL-CATION TRANSPORTER"/>
    <property type="match status" value="1"/>
</dbReference>
<keyword evidence="4 6" id="KW-1133">Transmembrane helix</keyword>
<dbReference type="GO" id="GO:0008324">
    <property type="term" value="F:monoatomic cation transmembrane transporter activity"/>
    <property type="evidence" value="ECO:0007669"/>
    <property type="project" value="InterPro"/>
</dbReference>
<keyword evidence="2" id="KW-0813">Transport</keyword>
<evidence type="ECO:0000256" key="5">
    <source>
        <dbReference type="ARBA" id="ARBA00023136"/>
    </source>
</evidence>
<gene>
    <name evidence="8" type="ORF">SAMN02927928_0995</name>
</gene>
<dbReference type="STRING" id="260084.SAMN02927928_0995"/>
<feature type="transmembrane region" description="Helical" evidence="6">
    <location>
        <begin position="75"/>
        <end position="96"/>
    </location>
</feature>
<dbReference type="InterPro" id="IPR002524">
    <property type="entry name" value="Cation_efflux"/>
</dbReference>
<dbReference type="OrthoDB" id="9806522at2"/>
<dbReference type="SUPFAM" id="SSF161111">
    <property type="entry name" value="Cation efflux protein transmembrane domain-like"/>
    <property type="match status" value="1"/>
</dbReference>
<dbReference type="SUPFAM" id="SSF160240">
    <property type="entry name" value="Cation efflux protein cytoplasmic domain-like"/>
    <property type="match status" value="1"/>
</dbReference>
<dbReference type="AlphaFoldDB" id="A0A1G4Q7Y8"/>
<dbReference type="RefSeq" id="WP_090644358.1">
    <property type="nucleotide sequence ID" value="NZ_CBCRYE010000001.1"/>
</dbReference>
<reference evidence="9" key="1">
    <citation type="submission" date="2016-10" db="EMBL/GenBank/DDBJ databases">
        <authorList>
            <person name="Varghese N."/>
            <person name="Submissions S."/>
        </authorList>
    </citation>
    <scope>NUCLEOTIDE SEQUENCE [LARGE SCALE GENOMIC DNA]</scope>
    <source>
        <strain evidence="9">CGMCC 1.3431</strain>
    </source>
</reference>
<keyword evidence="5 6" id="KW-0472">Membrane</keyword>
<dbReference type="GO" id="GO:0006829">
    <property type="term" value="P:zinc ion transport"/>
    <property type="evidence" value="ECO:0007669"/>
    <property type="project" value="InterPro"/>
</dbReference>
<feature type="domain" description="Cation efflux protein transmembrane" evidence="7">
    <location>
        <begin position="9"/>
        <end position="216"/>
    </location>
</feature>
<dbReference type="InterPro" id="IPR027469">
    <property type="entry name" value="Cation_efflux_TMD_sf"/>
</dbReference>
<comment type="subcellular location">
    <subcellularLocation>
        <location evidence="1">Membrane</location>
        <topology evidence="1">Multi-pass membrane protein</topology>
    </subcellularLocation>
</comment>
<evidence type="ECO:0000259" key="7">
    <source>
        <dbReference type="Pfam" id="PF01545"/>
    </source>
</evidence>
<keyword evidence="9" id="KW-1185">Reference proteome</keyword>
<accession>A0A1G4Q7Y8</accession>
<dbReference type="InterPro" id="IPR036837">
    <property type="entry name" value="Cation_efflux_CTD_sf"/>
</dbReference>
<protein>
    <submittedName>
        <fullName evidence="8">Cation diffusion facilitator family transporter</fullName>
    </submittedName>
</protein>
<evidence type="ECO:0000313" key="9">
    <source>
        <dbReference type="Proteomes" id="UP000199150"/>
    </source>
</evidence>